<evidence type="ECO:0008006" key="3">
    <source>
        <dbReference type="Google" id="ProtNLM"/>
    </source>
</evidence>
<dbReference type="EMBL" id="BAAARK010000061">
    <property type="protein sequence ID" value="GAA2692287.1"/>
    <property type="molecule type" value="Genomic_DNA"/>
</dbReference>
<accession>A0ABN3T2T2</accession>
<keyword evidence="2" id="KW-1185">Reference proteome</keyword>
<gene>
    <name evidence="1" type="ORF">GCM10009864_78590</name>
</gene>
<evidence type="ECO:0000313" key="2">
    <source>
        <dbReference type="Proteomes" id="UP001500994"/>
    </source>
</evidence>
<organism evidence="1 2">
    <name type="scientific">Streptomyces lunalinharesii</name>
    <dbReference type="NCBI Taxonomy" id="333384"/>
    <lineage>
        <taxon>Bacteria</taxon>
        <taxon>Bacillati</taxon>
        <taxon>Actinomycetota</taxon>
        <taxon>Actinomycetes</taxon>
        <taxon>Kitasatosporales</taxon>
        <taxon>Streptomycetaceae</taxon>
        <taxon>Streptomyces</taxon>
    </lineage>
</organism>
<comment type="caution">
    <text evidence="1">The sequence shown here is derived from an EMBL/GenBank/DDBJ whole genome shotgun (WGS) entry which is preliminary data.</text>
</comment>
<sequence length="127" mass="13453">MLQLLEPLLVSRTVVSTSAPPVVLLLARTPLRSDAWHIEPPPLPLVACVLPPPEPEPEPPAWAWGDPPVAWPFVPAAALALAEAPPLALALPEVEPSLLQAVSDRPAATATTAMAADLWIRKGFSRS</sequence>
<dbReference type="Proteomes" id="UP001500994">
    <property type="component" value="Unassembled WGS sequence"/>
</dbReference>
<name>A0ABN3T2T2_9ACTN</name>
<protein>
    <recommendedName>
        <fullName evidence="3">Secreted protein</fullName>
    </recommendedName>
</protein>
<reference evidence="1 2" key="1">
    <citation type="journal article" date="2019" name="Int. J. Syst. Evol. Microbiol.">
        <title>The Global Catalogue of Microorganisms (GCM) 10K type strain sequencing project: providing services to taxonomists for standard genome sequencing and annotation.</title>
        <authorList>
            <consortium name="The Broad Institute Genomics Platform"/>
            <consortium name="The Broad Institute Genome Sequencing Center for Infectious Disease"/>
            <person name="Wu L."/>
            <person name="Ma J."/>
        </authorList>
    </citation>
    <scope>NUCLEOTIDE SEQUENCE [LARGE SCALE GENOMIC DNA]</scope>
    <source>
        <strain evidence="1 2">JCM 16374</strain>
    </source>
</reference>
<evidence type="ECO:0000313" key="1">
    <source>
        <dbReference type="EMBL" id="GAA2692287.1"/>
    </source>
</evidence>
<proteinExistence type="predicted"/>